<feature type="region of interest" description="Disordered" evidence="1">
    <location>
        <begin position="723"/>
        <end position="745"/>
    </location>
</feature>
<comment type="caution">
    <text evidence="2">The sequence shown here is derived from an EMBL/GenBank/DDBJ whole genome shotgun (WGS) entry which is preliminary data.</text>
</comment>
<protein>
    <submittedName>
        <fullName evidence="2">Druantia anti-phage system protein DruA</fullName>
    </submittedName>
</protein>
<keyword evidence="3" id="KW-1185">Reference proteome</keyword>
<dbReference type="InterPro" id="IPR025639">
    <property type="entry name" value="DruA"/>
</dbReference>
<evidence type="ECO:0000313" key="3">
    <source>
        <dbReference type="Proteomes" id="UP001548832"/>
    </source>
</evidence>
<organism evidence="2 3">
    <name type="scientific">Mesorhizobium shangrilense</name>
    <dbReference type="NCBI Taxonomy" id="460060"/>
    <lineage>
        <taxon>Bacteria</taxon>
        <taxon>Pseudomonadati</taxon>
        <taxon>Pseudomonadota</taxon>
        <taxon>Alphaproteobacteria</taxon>
        <taxon>Hyphomicrobiales</taxon>
        <taxon>Phyllobacteriaceae</taxon>
        <taxon>Mesorhizobium</taxon>
    </lineage>
</organism>
<gene>
    <name evidence="2" type="ORF">ABVQ20_39830</name>
</gene>
<dbReference type="SUPFAM" id="SSF52540">
    <property type="entry name" value="P-loop containing nucleoside triphosphate hydrolases"/>
    <property type="match status" value="1"/>
</dbReference>
<proteinExistence type="predicted"/>
<dbReference type="InterPro" id="IPR027417">
    <property type="entry name" value="P-loop_NTPase"/>
</dbReference>
<dbReference type="EMBL" id="JBEWSZ010000021">
    <property type="protein sequence ID" value="MET2833052.1"/>
    <property type="molecule type" value="Genomic_DNA"/>
</dbReference>
<dbReference type="RefSeq" id="WP_354465297.1">
    <property type="nucleotide sequence ID" value="NZ_JBEWSZ010000021.1"/>
</dbReference>
<accession>A0ABV2DSL3</accession>
<reference evidence="2 3" key="1">
    <citation type="submission" date="2024-06" db="EMBL/GenBank/DDBJ databases">
        <authorList>
            <person name="Kim D.-U."/>
        </authorList>
    </citation>
    <scope>NUCLEOTIDE SEQUENCE [LARGE SCALE GENOMIC DNA]</scope>
    <source>
        <strain evidence="2 3">KACC15460</strain>
    </source>
</reference>
<evidence type="ECO:0000256" key="1">
    <source>
        <dbReference type="SAM" id="MobiDB-lite"/>
    </source>
</evidence>
<dbReference type="Proteomes" id="UP001548832">
    <property type="component" value="Unassembled WGS sequence"/>
</dbReference>
<evidence type="ECO:0000313" key="2">
    <source>
        <dbReference type="EMBL" id="MET2833052.1"/>
    </source>
</evidence>
<name>A0ABV2DSL3_9HYPH</name>
<dbReference type="Pfam" id="PF14236">
    <property type="entry name" value="DruA"/>
    <property type="match status" value="2"/>
</dbReference>
<sequence>MIIPLDPNLEGLAEKRFFSVARQISDRQEEGNSRRISAIVETEAARASSLPELNGQTDRYAACIRVLGDLAQLRWALVESGYGLELHSPRPQDESVVTPEQARARKDAIRKELRPRVQQQFEDKSVRAFIRQMERPSVSTKHRSIRTLIADGAELHSRLEASRSHPAGGQARFDALSTAVRPYLQLVEAGVRDEQTGILLQDIWRYFRYTWSIPQTPIPGRKLLYVVRDAAHPSHAVIGIAALSNCAVQMVPRDARIGWSTRGLTVALTALFAPAKRRRELERTDPLLEVQGLYNWLRPSLPTKTDPRNENKIAILKLVQEWLLNGIDEAVGEIEISGLMTEEEVRAPTDAVIDRLRRMSQEFADQRQVALSQGDDDSYDLSLLHDPWSDAPVGDEVLQLEAKHTTNKRVHDSRRMLVRKKRAFELSRLLDAQRVLLAYQGLLCDPARAISALESEDIRTAVNTAMSAAKSRRIGTNILEITTCGAVAPYSHMLGGKLVALMLLSPKIAADYKQRYGSEPTIIRSQLKNEPVSPDSTLVWLGTTSLFSHGSSQYERLRLPAGVISDEQAEIRYSYLGATSGYGTVQFSDETVRSVEVVMRQQRGYRDVNGVFGEGASPRLRKLRSGLDALGFNSGLVLLHHQERRIYGAPLFPGAGSYLCGLTKTVPNYVEHPERFLDASEKIADFWRRRWLAQRIEHDASWEALARSGPWLLSSQLPIQSVDTGSLQSEEVPPNGGTQSPSDGDELSLWRKLAQAGPNAISEGLGDADFARLHLKTKLEDRLLERARQGYSIVLTGNAGDGKTHLARAIQQRLGTDAANFDFAFDATAIMTREDGVRPIVERWRQARHAGKAMILAVNQYPLYRLRQELRRGLPDLSVEIERQWGERVVYGLEQTSMNSSEKLILVDLSLRNPLSVGFAGQALDRMLNSPAIQRYAQSGVDSNFSFNYRHLSNKEVRRRLLALFSRVISAGGRATVRELWILCARLLFGSADEPETAGAERTWYSERLFELDPRFPLTELLRRFADPAGVTHPQLDRKLETPNGTYAGDWQVDGELPEPIPARLAMAGLREQGRDKYRNRFAAIKRRFYFEHVQGGEENVFSLDDSSHGAFHQILSDSVSDALHLQKLIGAINRCYLPTEFEGIREKLFLWVGHRLDEQPTASYVANESIPRSRLRLRRPSPQAGLSDVFDYAPDHLLLGVMSLNGEMSVELSLRIDAELYGTLMSIEQGLPRHLINPGELNRLDSFIDRLRGAAPEQSFEFLIYNAEHVLPAVIQMTPDYARYDAVRRL</sequence>